<comment type="caution">
    <text evidence="1">The sequence shown here is derived from an EMBL/GenBank/DDBJ whole genome shotgun (WGS) entry which is preliminary data.</text>
</comment>
<evidence type="ECO:0000313" key="1">
    <source>
        <dbReference type="EMBL" id="PWZ28556.1"/>
    </source>
</evidence>
<dbReference type="PROSITE" id="PS51257">
    <property type="entry name" value="PROKAR_LIPOPROTEIN"/>
    <property type="match status" value="1"/>
</dbReference>
<name>A0A3L6F5U9_MAIZE</name>
<gene>
    <name evidence="1" type="ORF">Zm00014a_015820</name>
</gene>
<proteinExistence type="predicted"/>
<organism evidence="1">
    <name type="scientific">Zea mays</name>
    <name type="common">Maize</name>
    <dbReference type="NCBI Taxonomy" id="4577"/>
    <lineage>
        <taxon>Eukaryota</taxon>
        <taxon>Viridiplantae</taxon>
        <taxon>Streptophyta</taxon>
        <taxon>Embryophyta</taxon>
        <taxon>Tracheophyta</taxon>
        <taxon>Spermatophyta</taxon>
        <taxon>Magnoliopsida</taxon>
        <taxon>Liliopsida</taxon>
        <taxon>Poales</taxon>
        <taxon>Poaceae</taxon>
        <taxon>PACMAD clade</taxon>
        <taxon>Panicoideae</taxon>
        <taxon>Andropogonodae</taxon>
        <taxon>Andropogoneae</taxon>
        <taxon>Tripsacinae</taxon>
        <taxon>Zea</taxon>
    </lineage>
</organism>
<accession>A0A3L6F5U9</accession>
<sequence>MSAKAFAVVLAVGGGGISGCFMKLSSLDIYDTRLIGSRMRGKHVGGCTDTVKLYRKGELASMLSGLDININNS</sequence>
<reference evidence="1" key="1">
    <citation type="journal article" date="2018" name="Nat. Genet.">
        <title>Extensive intraspecific gene order and gene structural variations between Mo17 and other maize genomes.</title>
        <authorList>
            <person name="Sun S."/>
            <person name="Zhou Y."/>
            <person name="Chen J."/>
            <person name="Shi J."/>
            <person name="Zhao H."/>
            <person name="Zhao H."/>
            <person name="Song W."/>
            <person name="Zhang M."/>
            <person name="Cui Y."/>
            <person name="Dong X."/>
            <person name="Liu H."/>
            <person name="Ma X."/>
            <person name="Jiao Y."/>
            <person name="Wang B."/>
            <person name="Wei X."/>
            <person name="Stein J.C."/>
            <person name="Glaubitz J.C."/>
            <person name="Lu F."/>
            <person name="Yu G."/>
            <person name="Liang C."/>
            <person name="Fengler K."/>
            <person name="Li B."/>
            <person name="Rafalski A."/>
            <person name="Schnable P.S."/>
            <person name="Ware D.H."/>
            <person name="Buckler E.S."/>
            <person name="Lai J."/>
        </authorList>
    </citation>
    <scope>NUCLEOTIDE SEQUENCE [LARGE SCALE GENOMIC DNA]</scope>
    <source>
        <tissue evidence="1">Seedling</tissue>
    </source>
</reference>
<protein>
    <submittedName>
        <fullName evidence="1">Uncharacterized protein</fullName>
    </submittedName>
</protein>
<dbReference type="AlphaFoldDB" id="A0A3L6F5U9"/>
<dbReference type="Proteomes" id="UP000251960">
    <property type="component" value="Chromosome 4"/>
</dbReference>
<dbReference type="EMBL" id="NCVQ01000005">
    <property type="protein sequence ID" value="PWZ28556.1"/>
    <property type="molecule type" value="Genomic_DNA"/>
</dbReference>